<dbReference type="RefSeq" id="WP_022635691.1">
    <property type="nucleotide sequence ID" value="NZ_ASJR01000001.1"/>
</dbReference>
<reference evidence="1 2" key="1">
    <citation type="journal article" date="2013" name="Environ. Microbiol.">
        <title>Genome analysis of Chitinivibrio alkaliphilus gen. nov., sp. nov., a novel extremely haloalkaliphilic anaerobic chitinolytic bacterium from the candidate phylum Termite Group 3.</title>
        <authorList>
            <person name="Sorokin D.Y."/>
            <person name="Gumerov V.M."/>
            <person name="Rakitin A.L."/>
            <person name="Beletsky A.V."/>
            <person name="Damste J.S."/>
            <person name="Muyzer G."/>
            <person name="Mardanov A.V."/>
            <person name="Ravin N.V."/>
        </authorList>
    </citation>
    <scope>NUCLEOTIDE SEQUENCE [LARGE SCALE GENOMIC DNA]</scope>
    <source>
        <strain evidence="1 2">ACht1</strain>
    </source>
</reference>
<dbReference type="EMBL" id="ASJR01000001">
    <property type="protein sequence ID" value="ERP39331.1"/>
    <property type="molecule type" value="Genomic_DNA"/>
</dbReference>
<dbReference type="InterPro" id="IPR007454">
    <property type="entry name" value="UPF0250_YbeD-like"/>
</dbReference>
<comment type="caution">
    <text evidence="1">The sequence shown here is derived from an EMBL/GenBank/DDBJ whole genome shotgun (WGS) entry which is preliminary data.</text>
</comment>
<sequence>MEKPDIHYPTSWQYRIIGKKGASLATEIEQLLGNTNYTLEETNTTSKYAALKITLIVASEKERYAYFDLLKEHPSVKMVL</sequence>
<evidence type="ECO:0000313" key="1">
    <source>
        <dbReference type="EMBL" id="ERP39331.1"/>
    </source>
</evidence>
<proteinExistence type="predicted"/>
<dbReference type="STRING" id="1313304.CALK_0127"/>
<gene>
    <name evidence="1" type="ORF">CALK_0127</name>
</gene>
<evidence type="ECO:0000313" key="2">
    <source>
        <dbReference type="Proteomes" id="UP000017148"/>
    </source>
</evidence>
<evidence type="ECO:0008006" key="3">
    <source>
        <dbReference type="Google" id="ProtNLM"/>
    </source>
</evidence>
<dbReference type="SUPFAM" id="SSF117991">
    <property type="entry name" value="YbeD/HP0495-like"/>
    <property type="match status" value="1"/>
</dbReference>
<organism evidence="1 2">
    <name type="scientific">Chitinivibrio alkaliphilus ACht1</name>
    <dbReference type="NCBI Taxonomy" id="1313304"/>
    <lineage>
        <taxon>Bacteria</taxon>
        <taxon>Pseudomonadati</taxon>
        <taxon>Fibrobacterota</taxon>
        <taxon>Chitinivibrionia</taxon>
        <taxon>Chitinivibrionales</taxon>
        <taxon>Chitinivibrionaceae</taxon>
        <taxon>Chitinivibrio</taxon>
    </lineage>
</organism>
<dbReference type="OrthoDB" id="281538at2"/>
<dbReference type="Proteomes" id="UP000017148">
    <property type="component" value="Unassembled WGS sequence"/>
</dbReference>
<dbReference type="Gene3D" id="3.30.70.260">
    <property type="match status" value="1"/>
</dbReference>
<dbReference type="AlphaFoldDB" id="U7DEI0"/>
<name>U7DEI0_9BACT</name>
<protein>
    <recommendedName>
        <fullName evidence="3">DUF493 domain-containing protein</fullName>
    </recommendedName>
</protein>
<dbReference type="Pfam" id="PF04359">
    <property type="entry name" value="DUF493"/>
    <property type="match status" value="1"/>
</dbReference>
<keyword evidence="2" id="KW-1185">Reference proteome</keyword>
<accession>U7DEI0</accession>
<dbReference type="InterPro" id="IPR027471">
    <property type="entry name" value="YbeD-like_sf"/>
</dbReference>
<dbReference type="eggNOG" id="COG2921">
    <property type="taxonomic scope" value="Bacteria"/>
</dbReference>